<proteinExistence type="predicted"/>
<keyword evidence="3" id="KW-1185">Reference proteome</keyword>
<reference evidence="2" key="1">
    <citation type="journal article" date="2023" name="Mol. Phylogenet. Evol.">
        <title>Genome-scale phylogeny and comparative genomics of the fungal order Sordariales.</title>
        <authorList>
            <person name="Hensen N."/>
            <person name="Bonometti L."/>
            <person name="Westerberg I."/>
            <person name="Brannstrom I.O."/>
            <person name="Guillou S."/>
            <person name="Cros-Aarteil S."/>
            <person name="Calhoun S."/>
            <person name="Haridas S."/>
            <person name="Kuo A."/>
            <person name="Mondo S."/>
            <person name="Pangilinan J."/>
            <person name="Riley R."/>
            <person name="LaButti K."/>
            <person name="Andreopoulos B."/>
            <person name="Lipzen A."/>
            <person name="Chen C."/>
            <person name="Yan M."/>
            <person name="Daum C."/>
            <person name="Ng V."/>
            <person name="Clum A."/>
            <person name="Steindorff A."/>
            <person name="Ohm R.A."/>
            <person name="Martin F."/>
            <person name="Silar P."/>
            <person name="Natvig D.O."/>
            <person name="Lalanne C."/>
            <person name="Gautier V."/>
            <person name="Ament-Velasquez S.L."/>
            <person name="Kruys A."/>
            <person name="Hutchinson M.I."/>
            <person name="Powell A.J."/>
            <person name="Barry K."/>
            <person name="Miller A.N."/>
            <person name="Grigoriev I.V."/>
            <person name="Debuchy R."/>
            <person name="Gladieux P."/>
            <person name="Hiltunen Thoren M."/>
            <person name="Johannesson H."/>
        </authorList>
    </citation>
    <scope>NUCLEOTIDE SEQUENCE</scope>
    <source>
        <strain evidence="2">PSN309</strain>
    </source>
</reference>
<feature type="compositionally biased region" description="Basic and acidic residues" evidence="1">
    <location>
        <begin position="201"/>
        <end position="210"/>
    </location>
</feature>
<feature type="compositionally biased region" description="Basic and acidic residues" evidence="1">
    <location>
        <begin position="135"/>
        <end position="146"/>
    </location>
</feature>
<comment type="caution">
    <text evidence="2">The sequence shown here is derived from an EMBL/GenBank/DDBJ whole genome shotgun (WGS) entry which is preliminary data.</text>
</comment>
<evidence type="ECO:0000256" key="1">
    <source>
        <dbReference type="SAM" id="MobiDB-lite"/>
    </source>
</evidence>
<feature type="compositionally biased region" description="Pro residues" evidence="1">
    <location>
        <begin position="271"/>
        <end position="282"/>
    </location>
</feature>
<feature type="compositionally biased region" description="Basic and acidic residues" evidence="1">
    <location>
        <begin position="243"/>
        <end position="259"/>
    </location>
</feature>
<feature type="compositionally biased region" description="Low complexity" evidence="1">
    <location>
        <begin position="179"/>
        <end position="188"/>
    </location>
</feature>
<name>A0AAN6X1Z7_9PEZI</name>
<dbReference type="Proteomes" id="UP001302126">
    <property type="component" value="Unassembled WGS sequence"/>
</dbReference>
<feature type="compositionally biased region" description="Basic residues" evidence="1">
    <location>
        <begin position="227"/>
        <end position="237"/>
    </location>
</feature>
<feature type="compositionally biased region" description="Basic and acidic residues" evidence="1">
    <location>
        <begin position="65"/>
        <end position="91"/>
    </location>
</feature>
<evidence type="ECO:0000313" key="2">
    <source>
        <dbReference type="EMBL" id="KAK4190607.1"/>
    </source>
</evidence>
<sequence>MYRGRGPSKATPANVQCQKCLKRGHYSYECKASTQERPYIPRPSRTQQLFNPKLLPKLQNAVPEGVEKKKGVADQELAKKEAERARKRELERDDETSERGSPPPRRRRSISYDSVSSISTRSPSPPPRRSPSPPGKERSRDDREFSPRVPQSQSRSLSPEERYARRSSQSPVRQHQRRYSPYSRSPSPRRSPCPPPSRWGYGHDHGRDSRGAPPSRGSDRDYTARRAYSRSRSRSRSPARSPVRRDGRRDNRNRQYRDRDDDDGYQRGSNVPPPQQRQPPPPPRERSLSPFSKRLALTQAMNK</sequence>
<dbReference type="AlphaFoldDB" id="A0AAN6X1Z7"/>
<feature type="compositionally biased region" description="Low complexity" evidence="1">
    <location>
        <begin position="111"/>
        <end position="122"/>
    </location>
</feature>
<gene>
    <name evidence="2" type="ORF">QBC35DRAFT_489240</name>
</gene>
<dbReference type="Pfam" id="PF13917">
    <property type="entry name" value="zf-CCHC_3"/>
    <property type="match status" value="1"/>
</dbReference>
<protein>
    <submittedName>
        <fullName evidence="2">Zinc knuckle-domain-containing protein</fullName>
    </submittedName>
</protein>
<accession>A0AAN6X1Z7</accession>
<reference evidence="2" key="2">
    <citation type="submission" date="2023-05" db="EMBL/GenBank/DDBJ databases">
        <authorList>
            <consortium name="Lawrence Berkeley National Laboratory"/>
            <person name="Steindorff A."/>
            <person name="Hensen N."/>
            <person name="Bonometti L."/>
            <person name="Westerberg I."/>
            <person name="Brannstrom I.O."/>
            <person name="Guillou S."/>
            <person name="Cros-Aarteil S."/>
            <person name="Calhoun S."/>
            <person name="Haridas S."/>
            <person name="Kuo A."/>
            <person name="Mondo S."/>
            <person name="Pangilinan J."/>
            <person name="Riley R."/>
            <person name="Labutti K."/>
            <person name="Andreopoulos B."/>
            <person name="Lipzen A."/>
            <person name="Chen C."/>
            <person name="Yanf M."/>
            <person name="Daum C."/>
            <person name="Ng V."/>
            <person name="Clum A."/>
            <person name="Ohm R."/>
            <person name="Martin F."/>
            <person name="Silar P."/>
            <person name="Natvig D."/>
            <person name="Lalanne C."/>
            <person name="Gautier V."/>
            <person name="Ament-Velasquez S.L."/>
            <person name="Kruys A."/>
            <person name="Hutchinson M.I."/>
            <person name="Powell A.J."/>
            <person name="Barry K."/>
            <person name="Miller A.N."/>
            <person name="Grigoriev I.V."/>
            <person name="Debuchy R."/>
            <person name="Gladieux P."/>
            <person name="Thoren M.H."/>
            <person name="Johannesson H."/>
        </authorList>
    </citation>
    <scope>NUCLEOTIDE SEQUENCE</scope>
    <source>
        <strain evidence="2">PSN309</strain>
    </source>
</reference>
<evidence type="ECO:0000313" key="3">
    <source>
        <dbReference type="Proteomes" id="UP001302126"/>
    </source>
</evidence>
<feature type="region of interest" description="Disordered" evidence="1">
    <location>
        <begin position="34"/>
        <end position="303"/>
    </location>
</feature>
<feature type="compositionally biased region" description="Pro residues" evidence="1">
    <location>
        <begin position="123"/>
        <end position="134"/>
    </location>
</feature>
<dbReference type="EMBL" id="MU864364">
    <property type="protein sequence ID" value="KAK4190607.1"/>
    <property type="molecule type" value="Genomic_DNA"/>
</dbReference>
<organism evidence="2 3">
    <name type="scientific">Podospora australis</name>
    <dbReference type="NCBI Taxonomy" id="1536484"/>
    <lineage>
        <taxon>Eukaryota</taxon>
        <taxon>Fungi</taxon>
        <taxon>Dikarya</taxon>
        <taxon>Ascomycota</taxon>
        <taxon>Pezizomycotina</taxon>
        <taxon>Sordariomycetes</taxon>
        <taxon>Sordariomycetidae</taxon>
        <taxon>Sordariales</taxon>
        <taxon>Podosporaceae</taxon>
        <taxon>Podospora</taxon>
    </lineage>
</organism>